<feature type="chain" id="PRO_5043729459" description="Peptidase S1 domain-containing protein" evidence="8">
    <location>
        <begin position="27"/>
        <end position="264"/>
    </location>
</feature>
<dbReference type="InterPro" id="IPR001254">
    <property type="entry name" value="Trypsin_dom"/>
</dbReference>
<dbReference type="GO" id="GO:0006508">
    <property type="term" value="P:proteolysis"/>
    <property type="evidence" value="ECO:0007669"/>
    <property type="project" value="UniProtKB-KW"/>
</dbReference>
<reference evidence="10 11" key="1">
    <citation type="submission" date="2023-11" db="EMBL/GenBank/DDBJ databases">
        <authorList>
            <person name="Okamura Y."/>
        </authorList>
    </citation>
    <scope>NUCLEOTIDE SEQUENCE [LARGE SCALE GENOMIC DNA]</scope>
</reference>
<evidence type="ECO:0000259" key="9">
    <source>
        <dbReference type="PROSITE" id="PS50240"/>
    </source>
</evidence>
<dbReference type="Pfam" id="PF00089">
    <property type="entry name" value="Trypsin"/>
    <property type="match status" value="1"/>
</dbReference>
<dbReference type="Proteomes" id="UP001497472">
    <property type="component" value="Unassembled WGS sequence"/>
</dbReference>
<dbReference type="InterPro" id="IPR033116">
    <property type="entry name" value="TRYPSIN_SER"/>
</dbReference>
<dbReference type="CDD" id="cd00190">
    <property type="entry name" value="Tryp_SPc"/>
    <property type="match status" value="1"/>
</dbReference>
<dbReference type="PROSITE" id="PS50240">
    <property type="entry name" value="TRYPSIN_DOM"/>
    <property type="match status" value="1"/>
</dbReference>
<dbReference type="PANTHER" id="PTHR24276:SF96">
    <property type="entry name" value="PEPTIDASE S1 DOMAIN-CONTAINING PROTEIN"/>
    <property type="match status" value="1"/>
</dbReference>
<comment type="similarity">
    <text evidence="2">Belongs to the peptidase S1 family.</text>
</comment>
<gene>
    <name evidence="10" type="ORF">LNINA_LOCUS10260</name>
</gene>
<evidence type="ECO:0000256" key="8">
    <source>
        <dbReference type="SAM" id="SignalP"/>
    </source>
</evidence>
<protein>
    <recommendedName>
        <fullName evidence="9">Peptidase S1 domain-containing protein</fullName>
    </recommendedName>
</protein>
<dbReference type="PROSITE" id="PS00134">
    <property type="entry name" value="TRYPSIN_HIS"/>
    <property type="match status" value="1"/>
</dbReference>
<evidence type="ECO:0000256" key="6">
    <source>
        <dbReference type="ARBA" id="ARBA00023157"/>
    </source>
</evidence>
<dbReference type="InterPro" id="IPR018114">
    <property type="entry name" value="TRYPSIN_HIS"/>
</dbReference>
<evidence type="ECO:0000256" key="4">
    <source>
        <dbReference type="ARBA" id="ARBA00022801"/>
    </source>
</evidence>
<keyword evidence="11" id="KW-1185">Reference proteome</keyword>
<evidence type="ECO:0000313" key="11">
    <source>
        <dbReference type="Proteomes" id="UP001497472"/>
    </source>
</evidence>
<organism evidence="10 11">
    <name type="scientific">Leptosia nina</name>
    <dbReference type="NCBI Taxonomy" id="320188"/>
    <lineage>
        <taxon>Eukaryota</taxon>
        <taxon>Metazoa</taxon>
        <taxon>Ecdysozoa</taxon>
        <taxon>Arthropoda</taxon>
        <taxon>Hexapoda</taxon>
        <taxon>Insecta</taxon>
        <taxon>Pterygota</taxon>
        <taxon>Neoptera</taxon>
        <taxon>Endopterygota</taxon>
        <taxon>Lepidoptera</taxon>
        <taxon>Glossata</taxon>
        <taxon>Ditrysia</taxon>
        <taxon>Papilionoidea</taxon>
        <taxon>Pieridae</taxon>
        <taxon>Pierinae</taxon>
        <taxon>Leptosia</taxon>
    </lineage>
</organism>
<dbReference type="PANTHER" id="PTHR24276">
    <property type="entry name" value="POLYSERASE-RELATED"/>
    <property type="match status" value="1"/>
</dbReference>
<feature type="signal peptide" evidence="8">
    <location>
        <begin position="1"/>
        <end position="26"/>
    </location>
</feature>
<dbReference type="AlphaFoldDB" id="A0AAV1JNQ3"/>
<evidence type="ECO:0000256" key="5">
    <source>
        <dbReference type="ARBA" id="ARBA00022825"/>
    </source>
</evidence>
<dbReference type="InterPro" id="IPR043504">
    <property type="entry name" value="Peptidase_S1_PA_chymotrypsin"/>
</dbReference>
<comment type="subcellular location">
    <subcellularLocation>
        <location evidence="1">Secreted</location>
        <location evidence="1">Extracellular space</location>
    </subcellularLocation>
</comment>
<dbReference type="InterPro" id="IPR050430">
    <property type="entry name" value="Peptidase_S1"/>
</dbReference>
<keyword evidence="5 7" id="KW-0720">Serine protease</keyword>
<dbReference type="GO" id="GO:0005576">
    <property type="term" value="C:extracellular region"/>
    <property type="evidence" value="ECO:0007669"/>
    <property type="project" value="UniProtKB-SubCell"/>
</dbReference>
<name>A0AAV1JNQ3_9NEOP</name>
<dbReference type="PROSITE" id="PS00135">
    <property type="entry name" value="TRYPSIN_SER"/>
    <property type="match status" value="1"/>
</dbReference>
<keyword evidence="6" id="KW-1015">Disulfide bond</keyword>
<dbReference type="EMBL" id="CAVLEF010000122">
    <property type="protein sequence ID" value="CAK1551087.1"/>
    <property type="molecule type" value="Genomic_DNA"/>
</dbReference>
<dbReference type="PRINTS" id="PR00722">
    <property type="entry name" value="CHYMOTRYPSIN"/>
</dbReference>
<sequence>MARNKNVPRMLCRLVVFSMCVFITECRRTKRVIGGDEVACVLSFSKGTQIRVASLRNSSNSQHLCGATILTYNNALTAAHCVNNEPEDYYLQLNNYCNEGNHVPKATIINVVKHDQYKILSHVHDIAVLRIKLNFIGEIFDGSIIPSTSFGVSGKCTIYGYGNRDALNKGTTESLHSAEVKLISLDECTTSLGPYVAPKADSGMICAIGDGVDACQGDSGGPLICNGYIQGLSSYGLGCNVPKMPGVYTSVGAHLKWLKTICDI</sequence>
<dbReference type="InterPro" id="IPR001314">
    <property type="entry name" value="Peptidase_S1A"/>
</dbReference>
<keyword evidence="3 7" id="KW-0645">Protease</keyword>
<keyword evidence="4 7" id="KW-0378">Hydrolase</keyword>
<dbReference type="Gene3D" id="2.40.10.10">
    <property type="entry name" value="Trypsin-like serine proteases"/>
    <property type="match status" value="2"/>
</dbReference>
<evidence type="ECO:0000256" key="1">
    <source>
        <dbReference type="ARBA" id="ARBA00004239"/>
    </source>
</evidence>
<evidence type="ECO:0000313" key="10">
    <source>
        <dbReference type="EMBL" id="CAK1551087.1"/>
    </source>
</evidence>
<keyword evidence="8" id="KW-0732">Signal</keyword>
<proteinExistence type="inferred from homology"/>
<dbReference type="InterPro" id="IPR009003">
    <property type="entry name" value="Peptidase_S1_PA"/>
</dbReference>
<evidence type="ECO:0000256" key="2">
    <source>
        <dbReference type="ARBA" id="ARBA00007664"/>
    </source>
</evidence>
<comment type="caution">
    <text evidence="10">The sequence shown here is derived from an EMBL/GenBank/DDBJ whole genome shotgun (WGS) entry which is preliminary data.</text>
</comment>
<dbReference type="SMART" id="SM00020">
    <property type="entry name" value="Tryp_SPc"/>
    <property type="match status" value="1"/>
</dbReference>
<dbReference type="GO" id="GO:0004252">
    <property type="term" value="F:serine-type endopeptidase activity"/>
    <property type="evidence" value="ECO:0007669"/>
    <property type="project" value="InterPro"/>
</dbReference>
<dbReference type="SUPFAM" id="SSF50494">
    <property type="entry name" value="Trypsin-like serine proteases"/>
    <property type="match status" value="1"/>
</dbReference>
<dbReference type="FunFam" id="2.40.10.10:FF:000036">
    <property type="entry name" value="Trypsin beta"/>
    <property type="match status" value="1"/>
</dbReference>
<evidence type="ECO:0000256" key="3">
    <source>
        <dbReference type="ARBA" id="ARBA00022670"/>
    </source>
</evidence>
<feature type="domain" description="Peptidase S1" evidence="9">
    <location>
        <begin position="32"/>
        <end position="263"/>
    </location>
</feature>
<evidence type="ECO:0000256" key="7">
    <source>
        <dbReference type="RuleBase" id="RU363034"/>
    </source>
</evidence>
<accession>A0AAV1JNQ3</accession>